<name>A0A4Z2GJ48_9TELE</name>
<evidence type="ECO:0000313" key="2">
    <source>
        <dbReference type="Proteomes" id="UP000314294"/>
    </source>
</evidence>
<reference evidence="1 2" key="1">
    <citation type="submission" date="2019-03" db="EMBL/GenBank/DDBJ databases">
        <title>First draft genome of Liparis tanakae, snailfish: a comprehensive survey of snailfish specific genes.</title>
        <authorList>
            <person name="Kim W."/>
            <person name="Song I."/>
            <person name="Jeong J.-H."/>
            <person name="Kim D."/>
            <person name="Kim S."/>
            <person name="Ryu S."/>
            <person name="Song J.Y."/>
            <person name="Lee S.K."/>
        </authorList>
    </citation>
    <scope>NUCLEOTIDE SEQUENCE [LARGE SCALE GENOMIC DNA]</scope>
    <source>
        <tissue evidence="1">Muscle</tissue>
    </source>
</reference>
<evidence type="ECO:0000313" key="1">
    <source>
        <dbReference type="EMBL" id="TNN52814.1"/>
    </source>
</evidence>
<comment type="caution">
    <text evidence="1">The sequence shown here is derived from an EMBL/GenBank/DDBJ whole genome shotgun (WGS) entry which is preliminary data.</text>
</comment>
<gene>
    <name evidence="1" type="ORF">EYF80_036988</name>
</gene>
<protein>
    <submittedName>
        <fullName evidence="1">Uncharacterized protein</fullName>
    </submittedName>
</protein>
<dbReference type="Proteomes" id="UP000314294">
    <property type="component" value="Unassembled WGS sequence"/>
</dbReference>
<accession>A0A4Z2GJ48</accession>
<proteinExistence type="predicted"/>
<keyword evidence="2" id="KW-1185">Reference proteome</keyword>
<sequence>MPSKFRQELHQLHAAQGVHRLCEAAVLLELDVSLKVQMAPKTECVEVLVQHLLPRMKSIVLFEIRRAENCSGATMAFILSITSQFEMLLPGSLSCGRATLMVILAMGLRYRLCSEEKHTASVVSWTMVVIVADMRGSCGRVQETMKTETLWMIWARCRPRCSRAFSRLRDDFLCIPPLVLSVTTLSSAAPAGGFRSRSGFRLPWRTLGNLHLRTLPLLVFSLSDSAPGDVTTPSPCRSAASSGDRYSVVLGEDQQLGEQLCFALLGRPVEAGEAGDKVSLGHQARFHSEQGLQAFPQAI</sequence>
<organism evidence="1 2">
    <name type="scientific">Liparis tanakae</name>
    <name type="common">Tanaka's snailfish</name>
    <dbReference type="NCBI Taxonomy" id="230148"/>
    <lineage>
        <taxon>Eukaryota</taxon>
        <taxon>Metazoa</taxon>
        <taxon>Chordata</taxon>
        <taxon>Craniata</taxon>
        <taxon>Vertebrata</taxon>
        <taxon>Euteleostomi</taxon>
        <taxon>Actinopterygii</taxon>
        <taxon>Neopterygii</taxon>
        <taxon>Teleostei</taxon>
        <taxon>Neoteleostei</taxon>
        <taxon>Acanthomorphata</taxon>
        <taxon>Eupercaria</taxon>
        <taxon>Perciformes</taxon>
        <taxon>Cottioidei</taxon>
        <taxon>Cottales</taxon>
        <taxon>Liparidae</taxon>
        <taxon>Liparis</taxon>
    </lineage>
</organism>
<dbReference type="EMBL" id="SRLO01000535">
    <property type="protein sequence ID" value="TNN52814.1"/>
    <property type="molecule type" value="Genomic_DNA"/>
</dbReference>
<dbReference type="AlphaFoldDB" id="A0A4Z2GJ48"/>